<dbReference type="Pfam" id="PF03227">
    <property type="entry name" value="GILT"/>
    <property type="match status" value="1"/>
</dbReference>
<evidence type="ECO:0000313" key="7">
    <source>
        <dbReference type="EMBL" id="KPJ14392.1"/>
    </source>
</evidence>
<evidence type="ECO:0000256" key="2">
    <source>
        <dbReference type="ARBA" id="ARBA00005679"/>
    </source>
</evidence>
<dbReference type="PANTHER" id="PTHR13234">
    <property type="entry name" value="GAMMA-INTERFERON INDUCIBLE LYSOSOMAL THIOL REDUCTASE GILT"/>
    <property type="match status" value="1"/>
</dbReference>
<dbReference type="InParanoid" id="A0A194R9S3"/>
<evidence type="ECO:0000313" key="8">
    <source>
        <dbReference type="Proteomes" id="UP000053240"/>
    </source>
</evidence>
<dbReference type="GO" id="GO:0016671">
    <property type="term" value="F:oxidoreductase activity, acting on a sulfur group of donors, disulfide as acceptor"/>
    <property type="evidence" value="ECO:0007669"/>
    <property type="project" value="InterPro"/>
</dbReference>
<evidence type="ECO:0000256" key="6">
    <source>
        <dbReference type="SAM" id="SignalP"/>
    </source>
</evidence>
<dbReference type="KEGG" id="pmac:106711481"/>
<keyword evidence="8" id="KW-1185">Reference proteome</keyword>
<protein>
    <submittedName>
        <fullName evidence="7">GILT-like protein F37H8.5</fullName>
    </submittedName>
</protein>
<keyword evidence="4 6" id="KW-0732">Signal</keyword>
<dbReference type="OrthoDB" id="958254at2759"/>
<evidence type="ECO:0000256" key="1">
    <source>
        <dbReference type="ARBA" id="ARBA00004613"/>
    </source>
</evidence>
<dbReference type="InterPro" id="IPR004911">
    <property type="entry name" value="Interferon-induced_GILT"/>
</dbReference>
<feature type="chain" id="PRO_5008265012" evidence="6">
    <location>
        <begin position="19"/>
        <end position="212"/>
    </location>
</feature>
<comment type="subcellular location">
    <subcellularLocation>
        <location evidence="1">Secreted</location>
    </subcellularLocation>
</comment>
<dbReference type="PANTHER" id="PTHR13234:SF8">
    <property type="entry name" value="GAMMA-INTERFERON-INDUCIBLE LYSOSOMAL THIOL REDUCTASE"/>
    <property type="match status" value="1"/>
</dbReference>
<dbReference type="AlphaFoldDB" id="A0A194R9S3"/>
<dbReference type="Proteomes" id="UP000053240">
    <property type="component" value="Unassembled WGS sequence"/>
</dbReference>
<keyword evidence="3" id="KW-0964">Secreted</keyword>
<organism evidence="7 8">
    <name type="scientific">Papilio machaon</name>
    <name type="common">Old World swallowtail butterfly</name>
    <dbReference type="NCBI Taxonomy" id="76193"/>
    <lineage>
        <taxon>Eukaryota</taxon>
        <taxon>Metazoa</taxon>
        <taxon>Ecdysozoa</taxon>
        <taxon>Arthropoda</taxon>
        <taxon>Hexapoda</taxon>
        <taxon>Insecta</taxon>
        <taxon>Pterygota</taxon>
        <taxon>Neoptera</taxon>
        <taxon>Endopterygota</taxon>
        <taxon>Lepidoptera</taxon>
        <taxon>Glossata</taxon>
        <taxon>Ditrysia</taxon>
        <taxon>Papilionoidea</taxon>
        <taxon>Papilionidae</taxon>
        <taxon>Papilioninae</taxon>
        <taxon>Papilio</taxon>
    </lineage>
</organism>
<keyword evidence="5" id="KW-0325">Glycoprotein</keyword>
<dbReference type="GO" id="GO:0005576">
    <property type="term" value="C:extracellular region"/>
    <property type="evidence" value="ECO:0007669"/>
    <property type="project" value="UniProtKB-SubCell"/>
</dbReference>
<proteinExistence type="inferred from homology"/>
<sequence length="212" mass="23792">MDKIIFAIILCLLPLSLANITTVDGKIKITIGTTSGCSDTVRFINQQLVPAFELYSEYLKIEYVPWGRTRRDDNGTLICQFGVNDCWANRLHRCALHLLEDNQEAQLEYMTCEFSSPYPAFLQNSYQCAENAGLSVNDIENCFATNSNDLESIAENVSLVPMQVINFVPFITFNDVIDVSIHNQARQNLVKLLCTALSNESFTGFNIVNCQA</sequence>
<comment type="similarity">
    <text evidence="2">Belongs to the GILT family.</text>
</comment>
<evidence type="ECO:0000256" key="5">
    <source>
        <dbReference type="ARBA" id="ARBA00023180"/>
    </source>
</evidence>
<evidence type="ECO:0000256" key="4">
    <source>
        <dbReference type="ARBA" id="ARBA00022729"/>
    </source>
</evidence>
<reference evidence="7 8" key="1">
    <citation type="journal article" date="2015" name="Nat. Commun.">
        <title>Outbred genome sequencing and CRISPR/Cas9 gene editing in butterflies.</title>
        <authorList>
            <person name="Li X."/>
            <person name="Fan D."/>
            <person name="Zhang W."/>
            <person name="Liu G."/>
            <person name="Zhang L."/>
            <person name="Zhao L."/>
            <person name="Fang X."/>
            <person name="Chen L."/>
            <person name="Dong Y."/>
            <person name="Chen Y."/>
            <person name="Ding Y."/>
            <person name="Zhao R."/>
            <person name="Feng M."/>
            <person name="Zhu Y."/>
            <person name="Feng Y."/>
            <person name="Jiang X."/>
            <person name="Zhu D."/>
            <person name="Xiang H."/>
            <person name="Feng X."/>
            <person name="Li S."/>
            <person name="Wang J."/>
            <person name="Zhang G."/>
            <person name="Kronforst M.R."/>
            <person name="Wang W."/>
        </authorList>
    </citation>
    <scope>NUCLEOTIDE SEQUENCE [LARGE SCALE GENOMIC DNA]</scope>
    <source>
        <strain evidence="7">Ya'a_city_454_Pm</strain>
        <tissue evidence="7">Whole body</tissue>
    </source>
</reference>
<feature type="signal peptide" evidence="6">
    <location>
        <begin position="1"/>
        <end position="18"/>
    </location>
</feature>
<accession>A0A194R9S3</accession>
<gene>
    <name evidence="7" type="ORF">RR48_13463</name>
</gene>
<name>A0A194R9S3_PAPMA</name>
<evidence type="ECO:0000256" key="3">
    <source>
        <dbReference type="ARBA" id="ARBA00022525"/>
    </source>
</evidence>
<dbReference type="EMBL" id="KQ460473">
    <property type="protein sequence ID" value="KPJ14392.1"/>
    <property type="molecule type" value="Genomic_DNA"/>
</dbReference>